<dbReference type="AlphaFoldDB" id="A0A161Z9E0"/>
<sequence>MILGRDWTGFEATALQTATRQSVREFAAQLGVDPSAITKWHSRGRSIILRPTTQQLLDIALARATDAERARFRELLTGENTADTLVDVDRHDFLHAAALAAAAVVVGSHRQVAAKVAVPPRVGPDEIGRIHTAAAVFTSMDHTYGGGLVREAVATQVAYAEGLLTSRCAPKYRRELFAAVGFLAHAGAFMAFDSYHHADARRMFALALSCAEAAGDWDLCAKVLSSRARQAIWCRDPEGGLTDIARAPERADRLTATERAMLYTAQARACAKQGLVQDTLTAVGHADDAFTHASLANDPTWMAYYDLAQHHGDTGHALYDLAVHGHCITAARTRLTAAVAGHGDLFKRSRGISATKLASLLMLTGDPAEAAAIGTNAVTDLSNLRSRLAADDLRELQILTAHTRTSEVTALSNRIDTVLAHT</sequence>
<keyword evidence="2" id="KW-1185">Reference proteome</keyword>
<dbReference type="Proteomes" id="UP000076512">
    <property type="component" value="Unassembled WGS sequence"/>
</dbReference>
<proteinExistence type="predicted"/>
<gene>
    <name evidence="1" type="ORF">AWN90_20365</name>
</gene>
<evidence type="ECO:0008006" key="3">
    <source>
        <dbReference type="Google" id="ProtNLM"/>
    </source>
</evidence>
<reference evidence="1 2" key="1">
    <citation type="submission" date="2016-04" db="EMBL/GenBank/DDBJ databases">
        <authorList>
            <person name="Evans L.H."/>
            <person name="Alamgir A."/>
            <person name="Owens N."/>
            <person name="Weber N.D."/>
            <person name="Virtaneva K."/>
            <person name="Barbian K."/>
            <person name="Babar A."/>
            <person name="Rosenke K."/>
        </authorList>
    </citation>
    <scope>NUCLEOTIDE SEQUENCE [LARGE SCALE GENOMIC DNA]</scope>
    <source>
        <strain evidence="1 2">IFM 0406</strain>
    </source>
</reference>
<comment type="caution">
    <text evidence="1">The sequence shown here is derived from an EMBL/GenBank/DDBJ whole genome shotgun (WGS) entry which is preliminary data.</text>
</comment>
<accession>A0A161Z9E0</accession>
<name>A0A161Z9E0_9NOCA</name>
<dbReference type="STRING" id="455432.AWN90_20365"/>
<organism evidence="1 2">
    <name type="scientific">Nocardia terpenica</name>
    <dbReference type="NCBI Taxonomy" id="455432"/>
    <lineage>
        <taxon>Bacteria</taxon>
        <taxon>Bacillati</taxon>
        <taxon>Actinomycetota</taxon>
        <taxon>Actinomycetes</taxon>
        <taxon>Mycobacteriales</taxon>
        <taxon>Nocardiaceae</taxon>
        <taxon>Nocardia</taxon>
    </lineage>
</organism>
<protein>
    <recommendedName>
        <fullName evidence="3">XRE family transcriptional regulator</fullName>
    </recommendedName>
</protein>
<evidence type="ECO:0000313" key="2">
    <source>
        <dbReference type="Proteomes" id="UP000076512"/>
    </source>
</evidence>
<dbReference type="EMBL" id="LWGR01000003">
    <property type="protein sequence ID" value="KZM75702.1"/>
    <property type="molecule type" value="Genomic_DNA"/>
</dbReference>
<evidence type="ECO:0000313" key="1">
    <source>
        <dbReference type="EMBL" id="KZM75702.1"/>
    </source>
</evidence>